<gene>
    <name evidence="3" type="ORF">SODALDRAFT_312748</name>
</gene>
<proteinExistence type="predicted"/>
<dbReference type="SMART" id="SM00256">
    <property type="entry name" value="FBOX"/>
    <property type="match status" value="1"/>
</dbReference>
<dbReference type="EMBL" id="ML119056">
    <property type="protein sequence ID" value="ROT38193.1"/>
    <property type="molecule type" value="Genomic_DNA"/>
</dbReference>
<dbReference type="AlphaFoldDB" id="A0A3N2PUL4"/>
<dbReference type="STRING" id="1314773.A0A3N2PUL4"/>
<sequence length="856" mass="98145">MEAVPALLPVLNRIPNEVFQDIISYLPNSDIKNLRLVCRFFRNKVSSQLERVFLSANPLNIQVLRNIADHDIFRHGVVEIIWDDARLERPSRTGDDGDDDHDDDDDDEEGLGHGCPGWFARECKENVAYLKRRRRYDVDRSDHIARAKLLEAKLPLRESFTYFEELIRQQEQVIASDADAQAFCYALKRFPRLRRITITPAAHGFLFTPLYATPMIRAFPYGFNYPIPRSWPGRGRKVVAEPVVQPWVDEEEKEKWRGFRIATRVLAQEEPRPGHAAVTEFVVDVNQLNTGLNCRIFDEPCDEYNHLVTLLRRPGFSRIDLPFIVGGLEWDDWPSFRSGYLFRALAEASDLEHVSLGTNVVPDPDAYATEPGSAGFAAHFIPLRTIFPVEKWPRLRHLGLSRFLVKQKDVLALLASLPDTLRSVELSFLMFLDGGGSFRGLLDDMRDTLGWRERPVAHRPRVIVGMPSQQAVEGRAVWADHEVEAFLNEQVEEAHADVAEKDHDDEYHRLEKRVPGTATRSPKPISICDDDEPFQVQVRGNHRYPSFPAHADYPWDTIEGGRWDSIPRYWGNASADCSNWQVAKLQPADTLLPPGSSTRIRAKYQTEHVFEGQLIGDFFTQWLDKGRIIGQDPIPQNPTPRVPCAFTDFWILTWDQSAPWIDPVHGDVVTFGELMAMQLGSIKNLDRLTIFKARPNQMKGKMFTGHQPVRARAYKDNMSPDEQLQATKEMGMVFTYLNQQSVWDAFCATYEAIYELLDDFDVWYSQNGQGIAIPPLQDEWKEYIEVVLRSLVRRSRATFDYFYTTAMAEYDKALYSLESDPLGNGDYISHWVENRLNNKQLIRISGTCQNLDAISA</sequence>
<dbReference type="RefSeq" id="XP_028465999.1">
    <property type="nucleotide sequence ID" value="XM_028609207.1"/>
</dbReference>
<dbReference type="InterPro" id="IPR001810">
    <property type="entry name" value="F-box_dom"/>
</dbReference>
<dbReference type="OrthoDB" id="5422579at2759"/>
<evidence type="ECO:0000259" key="2">
    <source>
        <dbReference type="PROSITE" id="PS50181"/>
    </source>
</evidence>
<dbReference type="Proteomes" id="UP000272025">
    <property type="component" value="Unassembled WGS sequence"/>
</dbReference>
<dbReference type="GeneID" id="39577685"/>
<feature type="domain" description="F-box" evidence="2">
    <location>
        <begin position="8"/>
        <end position="56"/>
    </location>
</feature>
<evidence type="ECO:0000313" key="4">
    <source>
        <dbReference type="Proteomes" id="UP000272025"/>
    </source>
</evidence>
<feature type="compositionally biased region" description="Acidic residues" evidence="1">
    <location>
        <begin position="96"/>
        <end position="109"/>
    </location>
</feature>
<keyword evidence="4" id="KW-1185">Reference proteome</keyword>
<accession>A0A3N2PUL4</accession>
<dbReference type="Pfam" id="PF00646">
    <property type="entry name" value="F-box"/>
    <property type="match status" value="1"/>
</dbReference>
<evidence type="ECO:0000313" key="3">
    <source>
        <dbReference type="EMBL" id="ROT38193.1"/>
    </source>
</evidence>
<evidence type="ECO:0000256" key="1">
    <source>
        <dbReference type="SAM" id="MobiDB-lite"/>
    </source>
</evidence>
<feature type="region of interest" description="Disordered" evidence="1">
    <location>
        <begin position="91"/>
        <end position="113"/>
    </location>
</feature>
<organism evidence="3 4">
    <name type="scientific">Sodiomyces alkalinus (strain CBS 110278 / VKM F-3762 / F11)</name>
    <name type="common">Alkaliphilic filamentous fungus</name>
    <dbReference type="NCBI Taxonomy" id="1314773"/>
    <lineage>
        <taxon>Eukaryota</taxon>
        <taxon>Fungi</taxon>
        <taxon>Dikarya</taxon>
        <taxon>Ascomycota</taxon>
        <taxon>Pezizomycotina</taxon>
        <taxon>Sordariomycetes</taxon>
        <taxon>Hypocreomycetidae</taxon>
        <taxon>Glomerellales</taxon>
        <taxon>Plectosphaerellaceae</taxon>
        <taxon>Sodiomyces</taxon>
    </lineage>
</organism>
<reference evidence="3 4" key="1">
    <citation type="journal article" date="2018" name="Mol. Ecol.">
        <title>The obligate alkalophilic soda-lake fungus Sodiomyces alkalinus has shifted to a protein diet.</title>
        <authorList>
            <person name="Grum-Grzhimaylo A.A."/>
            <person name="Falkoski D.L."/>
            <person name="van den Heuvel J."/>
            <person name="Valero-Jimenez C.A."/>
            <person name="Min B."/>
            <person name="Choi I.G."/>
            <person name="Lipzen A."/>
            <person name="Daum C.G."/>
            <person name="Aanen D.K."/>
            <person name="Tsang A."/>
            <person name="Henrissat B."/>
            <person name="Bilanenko E.N."/>
            <person name="de Vries R.P."/>
            <person name="van Kan J.A.L."/>
            <person name="Grigoriev I.V."/>
            <person name="Debets A.J.M."/>
        </authorList>
    </citation>
    <scope>NUCLEOTIDE SEQUENCE [LARGE SCALE GENOMIC DNA]</scope>
    <source>
        <strain evidence="3 4">F11</strain>
    </source>
</reference>
<protein>
    <recommendedName>
        <fullName evidence="2">F-box domain-containing protein</fullName>
    </recommendedName>
</protein>
<dbReference type="SUPFAM" id="SSF81383">
    <property type="entry name" value="F-box domain"/>
    <property type="match status" value="1"/>
</dbReference>
<name>A0A3N2PUL4_SODAK</name>
<dbReference type="PROSITE" id="PS50181">
    <property type="entry name" value="FBOX"/>
    <property type="match status" value="1"/>
</dbReference>
<dbReference type="InterPro" id="IPR036047">
    <property type="entry name" value="F-box-like_dom_sf"/>
</dbReference>